<dbReference type="GO" id="GO:0030893">
    <property type="term" value="C:meiotic cohesin complex"/>
    <property type="evidence" value="ECO:0007669"/>
    <property type="project" value="TreeGrafter"/>
</dbReference>
<evidence type="ECO:0000313" key="3">
    <source>
        <dbReference type="Ensembl" id="ENSAPOP00000013454.1"/>
    </source>
</evidence>
<dbReference type="GO" id="GO:0006302">
    <property type="term" value="P:double-strand break repair"/>
    <property type="evidence" value="ECO:0007669"/>
    <property type="project" value="TreeGrafter"/>
</dbReference>
<feature type="region of interest" description="Disordered" evidence="1">
    <location>
        <begin position="237"/>
        <end position="263"/>
    </location>
</feature>
<dbReference type="PANTHER" id="PTHR12585:SF27">
    <property type="entry name" value="MEIOTIC RECOMBINATION PROTEIN REC8 HOMOLOG"/>
    <property type="match status" value="1"/>
</dbReference>
<feature type="region of interest" description="Disordered" evidence="1">
    <location>
        <begin position="1"/>
        <end position="151"/>
    </location>
</feature>
<evidence type="ECO:0000256" key="1">
    <source>
        <dbReference type="SAM" id="MobiDB-lite"/>
    </source>
</evidence>
<protein>
    <submittedName>
        <fullName evidence="3">Meiotic recombination protein REC8 homolog</fullName>
    </submittedName>
</protein>
<accession>A0A3Q1FAW9</accession>
<feature type="compositionally biased region" description="Low complexity" evidence="1">
    <location>
        <begin position="80"/>
        <end position="95"/>
    </location>
</feature>
<evidence type="ECO:0000259" key="2">
    <source>
        <dbReference type="Pfam" id="PF04824"/>
    </source>
</evidence>
<dbReference type="InterPro" id="IPR039781">
    <property type="entry name" value="Rad21/Rec8-like"/>
</dbReference>
<feature type="compositionally biased region" description="Basic and acidic residues" evidence="1">
    <location>
        <begin position="96"/>
        <end position="107"/>
    </location>
</feature>
<feature type="region of interest" description="Disordered" evidence="1">
    <location>
        <begin position="190"/>
        <end position="210"/>
    </location>
</feature>
<dbReference type="GO" id="GO:0051177">
    <property type="term" value="P:meiotic sister chromatid cohesion"/>
    <property type="evidence" value="ECO:0007669"/>
    <property type="project" value="TreeGrafter"/>
</dbReference>
<dbReference type="STRING" id="80966.ENSAPOP00000013454"/>
<name>A0A3Q1FAW9_9TELE</name>
<dbReference type="Pfam" id="PF04824">
    <property type="entry name" value="Rad21_Rec8"/>
    <property type="match status" value="1"/>
</dbReference>
<feature type="domain" description="Rad21/Rec8-like protein C-terminal eukaryotic" evidence="2">
    <location>
        <begin position="295"/>
        <end position="343"/>
    </location>
</feature>
<feature type="compositionally biased region" description="Acidic residues" evidence="1">
    <location>
        <begin position="45"/>
        <end position="62"/>
    </location>
</feature>
<reference evidence="3" key="1">
    <citation type="submission" date="2025-08" db="UniProtKB">
        <authorList>
            <consortium name="Ensembl"/>
        </authorList>
    </citation>
    <scope>IDENTIFICATION</scope>
</reference>
<feature type="compositionally biased region" description="Basic and acidic residues" evidence="1">
    <location>
        <begin position="1"/>
        <end position="29"/>
    </location>
</feature>
<organism evidence="3 4">
    <name type="scientific">Acanthochromis polyacanthus</name>
    <name type="common">spiny chromis</name>
    <dbReference type="NCBI Taxonomy" id="80966"/>
    <lineage>
        <taxon>Eukaryota</taxon>
        <taxon>Metazoa</taxon>
        <taxon>Chordata</taxon>
        <taxon>Craniata</taxon>
        <taxon>Vertebrata</taxon>
        <taxon>Euteleostomi</taxon>
        <taxon>Actinopterygii</taxon>
        <taxon>Neopterygii</taxon>
        <taxon>Teleostei</taxon>
        <taxon>Neoteleostei</taxon>
        <taxon>Acanthomorphata</taxon>
        <taxon>Ovalentaria</taxon>
        <taxon>Pomacentridae</taxon>
        <taxon>Acanthochromis</taxon>
    </lineage>
</organism>
<dbReference type="Proteomes" id="UP000257200">
    <property type="component" value="Unplaced"/>
</dbReference>
<keyword evidence="4" id="KW-1185">Reference proteome</keyword>
<dbReference type="Ensembl" id="ENSAPOT00000021605.1">
    <property type="protein sequence ID" value="ENSAPOP00000013454.1"/>
    <property type="gene ID" value="ENSAPOG00000016243.1"/>
</dbReference>
<dbReference type="GeneTree" id="ENSGT00940000174801"/>
<proteinExistence type="predicted"/>
<sequence length="347" mass="38404">MGDEQRTIDLLLEQHDHFTEEAELERPKEPTGFISEEPGPSTEESAQEPAEEPEPSTEEPAEEPVLPTEEPGPPSDQLTPVSAPDVPSPPSAAEAGRGRPEAEEEVRTRRRRRRQLTFFDPETQLPEEEQQQQIRNPLVHTRPPVLVPGPDQRMRSAAELLGSPCGFLPPDIQLLWQQAAVVTPIPGLDLRFGEQGPESSTESEKEQQPEMMEIPIEEEQPQEMEISAPGALPLDASDQREASREISPTQTSEREGSIVSRSVSTLQDIPEVVDEVGEAAESPGFPEFPEHVEPVFFSSLLPPNVRRKTVSRAFHRLLGTLSAGRLRAEQNEAYGDILILPGSQQNT</sequence>
<dbReference type="InterPro" id="IPR006909">
    <property type="entry name" value="Rad21/Rec8_C_eu"/>
</dbReference>
<evidence type="ECO:0000313" key="4">
    <source>
        <dbReference type="Proteomes" id="UP000257200"/>
    </source>
</evidence>
<dbReference type="InParanoid" id="A0A3Q1FAW9"/>
<dbReference type="PANTHER" id="PTHR12585">
    <property type="entry name" value="SCC1 / RAD21 FAMILY MEMBER"/>
    <property type="match status" value="1"/>
</dbReference>
<dbReference type="AlphaFoldDB" id="A0A3Q1FAW9"/>
<dbReference type="GO" id="GO:0003682">
    <property type="term" value="F:chromatin binding"/>
    <property type="evidence" value="ECO:0007669"/>
    <property type="project" value="TreeGrafter"/>
</dbReference>
<reference evidence="3" key="2">
    <citation type="submission" date="2025-09" db="UniProtKB">
        <authorList>
            <consortium name="Ensembl"/>
        </authorList>
    </citation>
    <scope>IDENTIFICATION</scope>
</reference>